<gene>
    <name evidence="1" type="ORF">AVDCRST_MAG61-1205</name>
</gene>
<reference evidence="1" key="1">
    <citation type="submission" date="2020-02" db="EMBL/GenBank/DDBJ databases">
        <authorList>
            <person name="Meier V. D."/>
        </authorList>
    </citation>
    <scope>NUCLEOTIDE SEQUENCE</scope>
    <source>
        <strain evidence="1">AVDCRST_MAG61</strain>
    </source>
</reference>
<protein>
    <submittedName>
        <fullName evidence="1">Uncharacterized protein</fullName>
    </submittedName>
</protein>
<proteinExistence type="predicted"/>
<dbReference type="EMBL" id="CADCTT010000175">
    <property type="protein sequence ID" value="CAA9303199.1"/>
    <property type="molecule type" value="Genomic_DNA"/>
</dbReference>
<sequence length="188" mass="20049">MHIVEDALATVDNARAYQFEDIVFLQLSGTKPTGCHLVIIERGLPDVEPPAFLARLATDPRVRCTADSVPYEVQGAFRIGVAREQVLVHHADGPLEVAVEAIRGEEATLGPEGRSSSPVLIDPDQGPAEATGYSRSFDYGEALRDAIAKLPYRGGNLPDWLSTYSVVSVGAEIGGIGGFNHLVVRVAG</sequence>
<organism evidence="1">
    <name type="scientific">uncultured Friedmanniella sp</name>
    <dbReference type="NCBI Taxonomy" id="335381"/>
    <lineage>
        <taxon>Bacteria</taxon>
        <taxon>Bacillati</taxon>
        <taxon>Actinomycetota</taxon>
        <taxon>Actinomycetes</taxon>
        <taxon>Propionibacteriales</taxon>
        <taxon>Nocardioidaceae</taxon>
        <taxon>Friedmanniella</taxon>
        <taxon>environmental samples</taxon>
    </lineage>
</organism>
<accession>A0A6J4KE51</accession>
<dbReference type="AlphaFoldDB" id="A0A6J4KE51"/>
<name>A0A6J4KE51_9ACTN</name>
<evidence type="ECO:0000313" key="1">
    <source>
        <dbReference type="EMBL" id="CAA9303199.1"/>
    </source>
</evidence>